<evidence type="ECO:0000313" key="3">
    <source>
        <dbReference type="Proteomes" id="UP000827721"/>
    </source>
</evidence>
<feature type="region of interest" description="Disordered" evidence="1">
    <location>
        <begin position="50"/>
        <end position="104"/>
    </location>
</feature>
<reference evidence="2 3" key="1">
    <citation type="submission" date="2021-02" db="EMBL/GenBank/DDBJ databases">
        <title>Plant Genome Project.</title>
        <authorList>
            <person name="Zhang R.-G."/>
        </authorList>
    </citation>
    <scope>NUCLEOTIDE SEQUENCE [LARGE SCALE GENOMIC DNA]</scope>
    <source>
        <tissue evidence="2">Leaves</tissue>
    </source>
</reference>
<protein>
    <submittedName>
        <fullName evidence="2">Uncharacterized protein</fullName>
    </submittedName>
</protein>
<dbReference type="InterPro" id="IPR006839">
    <property type="entry name" value="DarP"/>
</dbReference>
<organism evidence="2 3">
    <name type="scientific">Xanthoceras sorbifolium</name>
    <dbReference type="NCBI Taxonomy" id="99658"/>
    <lineage>
        <taxon>Eukaryota</taxon>
        <taxon>Viridiplantae</taxon>
        <taxon>Streptophyta</taxon>
        <taxon>Embryophyta</taxon>
        <taxon>Tracheophyta</taxon>
        <taxon>Spermatophyta</taxon>
        <taxon>Magnoliopsida</taxon>
        <taxon>eudicotyledons</taxon>
        <taxon>Gunneridae</taxon>
        <taxon>Pentapetalae</taxon>
        <taxon>rosids</taxon>
        <taxon>malvids</taxon>
        <taxon>Sapindales</taxon>
        <taxon>Sapindaceae</taxon>
        <taxon>Xanthoceroideae</taxon>
        <taxon>Xanthoceras</taxon>
    </lineage>
</organism>
<dbReference type="InterPro" id="IPR023153">
    <property type="entry name" value="DarP_sf"/>
</dbReference>
<evidence type="ECO:0000313" key="2">
    <source>
        <dbReference type="EMBL" id="KAH7567123.1"/>
    </source>
</evidence>
<gene>
    <name evidence="2" type="ORF">JRO89_XS07G0020800</name>
</gene>
<name>A0ABQ8HS08_9ROSI</name>
<dbReference type="Pfam" id="PF04751">
    <property type="entry name" value="DarP"/>
    <property type="match status" value="1"/>
</dbReference>
<dbReference type="PANTHER" id="PTHR36898">
    <property type="entry name" value="OSJNBB0026I12.6 PROTEIN"/>
    <property type="match status" value="1"/>
</dbReference>
<evidence type="ECO:0000256" key="1">
    <source>
        <dbReference type="SAM" id="MobiDB-lite"/>
    </source>
</evidence>
<proteinExistence type="predicted"/>
<feature type="compositionally biased region" description="Basic residues" evidence="1">
    <location>
        <begin position="58"/>
        <end position="69"/>
    </location>
</feature>
<dbReference type="SUPFAM" id="SSF158710">
    <property type="entry name" value="PSPTO4464-like"/>
    <property type="match status" value="1"/>
</dbReference>
<keyword evidence="3" id="KW-1185">Reference proteome</keyword>
<dbReference type="Gene3D" id="1.10.60.30">
    <property type="entry name" value="PSPTO4464-like domains"/>
    <property type="match status" value="1"/>
</dbReference>
<dbReference type="Proteomes" id="UP000827721">
    <property type="component" value="Unassembled WGS sequence"/>
</dbReference>
<dbReference type="EMBL" id="JAFEMO010000007">
    <property type="protein sequence ID" value="KAH7567123.1"/>
    <property type="molecule type" value="Genomic_DNA"/>
</dbReference>
<sequence>MSRLIRPLRQWPQLQQHSCCSRATLYHLLSSPLLPTTTASTQKTTSLCLSLTSSSPSSHRHVHHRSRGLRHPDAPPPSDSDENDASGSDSDSKKSRNQKKREARRAVSWGMQLAAFSTSQIKRILRVASLDEDVLDALMLVKRLGPDVKEGKRRQYNYIGKLLREVEPELMDTLIQATKVGDHSTLQALAASKMQIVGDVDEESRETEIQEEEEVPHECISIATRWFDGLINKDVKITNEVYSVQSVDFDRQELRKLVKRVHTSQESRTIMEGNEGELDAAIIGAKKSLNRFLRNLAKRMSMDV</sequence>
<comment type="caution">
    <text evidence="2">The sequence shown here is derived from an EMBL/GenBank/DDBJ whole genome shotgun (WGS) entry which is preliminary data.</text>
</comment>
<dbReference type="CDD" id="cd16331">
    <property type="entry name" value="YjgA-like"/>
    <property type="match status" value="1"/>
</dbReference>
<accession>A0ABQ8HS08</accession>
<dbReference type="PANTHER" id="PTHR36898:SF1">
    <property type="entry name" value="OS04G0250700 PROTEIN"/>
    <property type="match status" value="1"/>
</dbReference>